<accession>A0A8S5QAM7</accession>
<proteinExistence type="predicted"/>
<evidence type="ECO:0000313" key="1">
    <source>
        <dbReference type="EMBL" id="DAE16422.1"/>
    </source>
</evidence>
<sequence length="356" mass="39536">MKGFTPLGAGEERIYREMREAIPVLDAAVAKMVRLCGGFEVRCRDREAQHRLNGFLQMMPCGRGQMGIESFLSGYLDSLLTYGRAVGELVIAGGKLRAVCWGDVTALEAQEGENPLETVLWGTDEHGLLRPLPYQQLLLFTTMNPEPAHPYGVSMFRGMPFLADILLKIYNTIGVNWERAGNIRYSVICKGGENLDPVTAQERGKAVAAEWSRAMEDNKNGTVRDFVAVGDVEIKVIGGEAPILDSETPVRQILEQLVAKTGLPPFLLGLNWSTTERMSTQQADLLTSELWALRRTVEPAMRKICQTYLALEGLDNRVEIEWDDISLQDITQEAQAALYRAQAEKCLADVSQNENS</sequence>
<reference evidence="1" key="1">
    <citation type="journal article" date="2021" name="Proc. Natl. Acad. Sci. U.S.A.">
        <title>A Catalog of Tens of Thousands of Viruses from Human Metagenomes Reveals Hidden Associations with Chronic Diseases.</title>
        <authorList>
            <person name="Tisza M.J."/>
            <person name="Buck C.B."/>
        </authorList>
    </citation>
    <scope>NUCLEOTIDE SEQUENCE</scope>
    <source>
        <strain evidence="1">CtVCj30</strain>
    </source>
</reference>
<organism evidence="1">
    <name type="scientific">Myoviridae sp. ctVCj30</name>
    <dbReference type="NCBI Taxonomy" id="2825117"/>
    <lineage>
        <taxon>Viruses</taxon>
        <taxon>Duplodnaviria</taxon>
        <taxon>Heunggongvirae</taxon>
        <taxon>Uroviricota</taxon>
        <taxon>Caudoviricetes</taxon>
    </lineage>
</organism>
<dbReference type="EMBL" id="BK015624">
    <property type="protein sequence ID" value="DAE16422.1"/>
    <property type="molecule type" value="Genomic_DNA"/>
</dbReference>
<protein>
    <submittedName>
        <fullName evidence="1">Portal protein</fullName>
    </submittedName>
</protein>
<name>A0A8S5QAM7_9CAUD</name>